<evidence type="ECO:0000313" key="1">
    <source>
        <dbReference type="EMBL" id="MCT7373539.1"/>
    </source>
</evidence>
<protein>
    <submittedName>
        <fullName evidence="1">Uncharacterized protein</fullName>
    </submittedName>
</protein>
<proteinExistence type="predicted"/>
<evidence type="ECO:0000313" key="2">
    <source>
        <dbReference type="Proteomes" id="UP001320831"/>
    </source>
</evidence>
<dbReference type="RefSeq" id="WP_260899859.1">
    <property type="nucleotide sequence ID" value="NZ_JAOCZP010000001.1"/>
</dbReference>
<sequence>MDRLAGRDSDTPALPLEIVELELALQHQDFLQTGFEGAVLLALERIGGRMLFRMRMNGMAGCDWIAAVALEGGGEETVALVAQPAEGGPLRVEDAATSDLPVARIAKAYAEIMGRLDTPPAQASDAQEDPESET</sequence>
<keyword evidence="2" id="KW-1185">Reference proteome</keyword>
<dbReference type="EMBL" id="JAOCZP010000001">
    <property type="protein sequence ID" value="MCT7373539.1"/>
    <property type="molecule type" value="Genomic_DNA"/>
</dbReference>
<organism evidence="1 2">
    <name type="scientific">Chelativorans salis</name>
    <dbReference type="NCBI Taxonomy" id="2978478"/>
    <lineage>
        <taxon>Bacteria</taxon>
        <taxon>Pseudomonadati</taxon>
        <taxon>Pseudomonadota</taxon>
        <taxon>Alphaproteobacteria</taxon>
        <taxon>Hyphomicrobiales</taxon>
        <taxon>Phyllobacteriaceae</taxon>
        <taxon>Chelativorans</taxon>
    </lineage>
</organism>
<comment type="caution">
    <text evidence="1">The sequence shown here is derived from an EMBL/GenBank/DDBJ whole genome shotgun (WGS) entry which is preliminary data.</text>
</comment>
<name>A0ABT2LH38_9HYPH</name>
<dbReference type="Proteomes" id="UP001320831">
    <property type="component" value="Unassembled WGS sequence"/>
</dbReference>
<gene>
    <name evidence="1" type="ORF">N5A92_00565</name>
</gene>
<accession>A0ABT2LH38</accession>
<reference evidence="1 2" key="1">
    <citation type="submission" date="2022-09" db="EMBL/GenBank/DDBJ databases">
        <title>Chelativorans salina sp. nov., a novel slightly halophilic bacterium isolated from a saline lake sediment enrichment.</title>
        <authorList>
            <person name="Gao L."/>
            <person name="Fang B.-Z."/>
            <person name="Li W.-J."/>
        </authorList>
    </citation>
    <scope>NUCLEOTIDE SEQUENCE [LARGE SCALE GENOMIC DNA]</scope>
    <source>
        <strain evidence="1 2">EGI FJ00035</strain>
    </source>
</reference>